<evidence type="ECO:0000313" key="3">
    <source>
        <dbReference type="Proteomes" id="UP000475862"/>
    </source>
</evidence>
<comment type="caution">
    <text evidence="2">The sequence shown here is derived from an EMBL/GenBank/DDBJ whole genome shotgun (WGS) entry which is preliminary data.</text>
</comment>
<keyword evidence="3" id="KW-1185">Reference proteome</keyword>
<gene>
    <name evidence="2" type="ORF">AGLY_003305</name>
</gene>
<feature type="transmembrane region" description="Helical" evidence="1">
    <location>
        <begin position="103"/>
        <end position="121"/>
    </location>
</feature>
<keyword evidence="1" id="KW-0472">Membrane</keyword>
<name>A0A6G0U056_APHGL</name>
<proteinExistence type="predicted"/>
<dbReference type="Proteomes" id="UP000475862">
    <property type="component" value="Unassembled WGS sequence"/>
</dbReference>
<dbReference type="AlphaFoldDB" id="A0A6G0U056"/>
<evidence type="ECO:0000313" key="2">
    <source>
        <dbReference type="EMBL" id="KAE9542444.1"/>
    </source>
</evidence>
<sequence length="294" mass="34388">MDSSCSSANDYMNNLSFLTIKVCTQKMVNQSKLKKFLENIHGICLWESILSNPPDVFGIDVFFESLMLIFYTTSYTQPFYTTFFYIALLLNCITTTLHYYEDAVWVLWFLYTFSPLHQVIWRGQVADVTRMFITSDESVIFGFSPSSSVSTKVAKVLFLKRPSTSVTMFPSHTKRRKFWNSSRVGDLEEDDFSTPKRRKQNFMMVQRTVSNLRYKNKLLQKKVKSLNEIISILKTKSMISDNAAINLKTLDVRVTGFLYVYTVTPSWCIRYLKYFSEFNLLNHLDLEYFSNKNT</sequence>
<accession>A0A6G0U056</accession>
<organism evidence="2 3">
    <name type="scientific">Aphis glycines</name>
    <name type="common">Soybean aphid</name>
    <dbReference type="NCBI Taxonomy" id="307491"/>
    <lineage>
        <taxon>Eukaryota</taxon>
        <taxon>Metazoa</taxon>
        <taxon>Ecdysozoa</taxon>
        <taxon>Arthropoda</taxon>
        <taxon>Hexapoda</taxon>
        <taxon>Insecta</taxon>
        <taxon>Pterygota</taxon>
        <taxon>Neoptera</taxon>
        <taxon>Paraneoptera</taxon>
        <taxon>Hemiptera</taxon>
        <taxon>Sternorrhyncha</taxon>
        <taxon>Aphidomorpha</taxon>
        <taxon>Aphidoidea</taxon>
        <taxon>Aphididae</taxon>
        <taxon>Aphidini</taxon>
        <taxon>Aphis</taxon>
        <taxon>Aphis</taxon>
    </lineage>
</organism>
<dbReference type="EMBL" id="VYZN01000010">
    <property type="protein sequence ID" value="KAE9542444.1"/>
    <property type="molecule type" value="Genomic_DNA"/>
</dbReference>
<keyword evidence="1" id="KW-0812">Transmembrane</keyword>
<evidence type="ECO:0000256" key="1">
    <source>
        <dbReference type="SAM" id="Phobius"/>
    </source>
</evidence>
<protein>
    <submittedName>
        <fullName evidence="2">Uncharacterized protein</fullName>
    </submittedName>
</protein>
<feature type="transmembrane region" description="Helical" evidence="1">
    <location>
        <begin position="79"/>
        <end position="97"/>
    </location>
</feature>
<keyword evidence="1" id="KW-1133">Transmembrane helix</keyword>
<dbReference type="OrthoDB" id="6574722at2759"/>
<reference evidence="2 3" key="1">
    <citation type="submission" date="2019-08" db="EMBL/GenBank/DDBJ databases">
        <title>The genome of the soybean aphid Biotype 1, its phylome, world population structure and adaptation to the North American continent.</title>
        <authorList>
            <person name="Giordano R."/>
            <person name="Donthu R.K."/>
            <person name="Hernandez A.G."/>
            <person name="Wright C.L."/>
            <person name="Zimin A.V."/>
        </authorList>
    </citation>
    <scope>NUCLEOTIDE SEQUENCE [LARGE SCALE GENOMIC DNA]</scope>
    <source>
        <tissue evidence="2">Whole aphids</tissue>
    </source>
</reference>